<protein>
    <submittedName>
        <fullName evidence="1">Histidine kinase-like protein</fullName>
    </submittedName>
</protein>
<accession>A0A8S5PCB9</accession>
<keyword evidence="1" id="KW-0418">Kinase</keyword>
<proteinExistence type="predicted"/>
<reference evidence="1" key="1">
    <citation type="journal article" date="2021" name="Proc. Natl. Acad. Sci. U.S.A.">
        <title>A Catalog of Tens of Thousands of Viruses from Human Metagenomes Reveals Hidden Associations with Chronic Diseases.</title>
        <authorList>
            <person name="Tisza M.J."/>
            <person name="Buck C.B."/>
        </authorList>
    </citation>
    <scope>NUCLEOTIDE SEQUENCE</scope>
    <source>
        <strain evidence="1">Ctorp6</strain>
    </source>
</reference>
<dbReference type="EMBL" id="BK015394">
    <property type="protein sequence ID" value="DAE04823.1"/>
    <property type="molecule type" value="Genomic_DNA"/>
</dbReference>
<evidence type="ECO:0000313" key="1">
    <source>
        <dbReference type="EMBL" id="DAE04823.1"/>
    </source>
</evidence>
<dbReference type="GO" id="GO:0016301">
    <property type="term" value="F:kinase activity"/>
    <property type="evidence" value="ECO:0007669"/>
    <property type="project" value="UniProtKB-KW"/>
</dbReference>
<name>A0A8S5PCB9_9CAUD</name>
<keyword evidence="1" id="KW-0808">Transferase</keyword>
<sequence>MHSIRNPATDIYTISYFSNISISHLLSIAREEVLFCIKK</sequence>
<organism evidence="1">
    <name type="scientific">Siphoviridae sp. ctorp6</name>
    <dbReference type="NCBI Taxonomy" id="2825673"/>
    <lineage>
        <taxon>Viruses</taxon>
        <taxon>Duplodnaviria</taxon>
        <taxon>Heunggongvirae</taxon>
        <taxon>Uroviricota</taxon>
        <taxon>Caudoviricetes</taxon>
    </lineage>
</organism>